<reference evidence="9 10" key="1">
    <citation type="submission" date="2021-10" db="EMBL/GenBank/DDBJ databases">
        <authorList>
            <person name="Criscuolo A."/>
        </authorList>
    </citation>
    <scope>NUCLEOTIDE SEQUENCE [LARGE SCALE GENOMIC DNA]</scope>
    <source>
        <strain evidence="10">CIP 111883</strain>
    </source>
</reference>
<comment type="caution">
    <text evidence="9">The sequence shown here is derived from an EMBL/GenBank/DDBJ whole genome shotgun (WGS) entry which is preliminary data.</text>
</comment>
<evidence type="ECO:0000256" key="6">
    <source>
        <dbReference type="ARBA" id="ARBA00023136"/>
    </source>
</evidence>
<dbReference type="EMBL" id="CAKJTJ010000019">
    <property type="protein sequence ID" value="CAG9622259.1"/>
    <property type="molecule type" value="Genomic_DNA"/>
</dbReference>
<gene>
    <name evidence="9" type="primary">ebrA</name>
    <name evidence="9" type="ORF">BACCIP111883_03050</name>
</gene>
<evidence type="ECO:0000256" key="1">
    <source>
        <dbReference type="ARBA" id="ARBA00004651"/>
    </source>
</evidence>
<evidence type="ECO:0000313" key="10">
    <source>
        <dbReference type="Proteomes" id="UP000789833"/>
    </source>
</evidence>
<protein>
    <submittedName>
        <fullName evidence="9">Multidrug resistance protein EbrA</fullName>
    </submittedName>
</protein>
<evidence type="ECO:0000256" key="3">
    <source>
        <dbReference type="ARBA" id="ARBA00022475"/>
    </source>
</evidence>
<feature type="transmembrane region" description="Helical" evidence="8">
    <location>
        <begin position="45"/>
        <end position="67"/>
    </location>
</feature>
<keyword evidence="5 8" id="KW-1133">Transmembrane helix</keyword>
<evidence type="ECO:0000256" key="2">
    <source>
        <dbReference type="ARBA" id="ARBA00022448"/>
    </source>
</evidence>
<evidence type="ECO:0000256" key="8">
    <source>
        <dbReference type="SAM" id="Phobius"/>
    </source>
</evidence>
<evidence type="ECO:0000256" key="5">
    <source>
        <dbReference type="ARBA" id="ARBA00022989"/>
    </source>
</evidence>
<evidence type="ECO:0000256" key="4">
    <source>
        <dbReference type="ARBA" id="ARBA00022692"/>
    </source>
</evidence>
<keyword evidence="3" id="KW-1003">Cell membrane</keyword>
<dbReference type="PANTHER" id="PTHR30561:SF1">
    <property type="entry name" value="MULTIDRUG TRANSPORTER EMRE"/>
    <property type="match status" value="1"/>
</dbReference>
<keyword evidence="10" id="KW-1185">Reference proteome</keyword>
<organism evidence="9 10">
    <name type="scientific">Sutcliffiella rhizosphaerae</name>
    <dbReference type="NCBI Taxonomy" id="2880967"/>
    <lineage>
        <taxon>Bacteria</taxon>
        <taxon>Bacillati</taxon>
        <taxon>Bacillota</taxon>
        <taxon>Bacilli</taxon>
        <taxon>Bacillales</taxon>
        <taxon>Bacillaceae</taxon>
        <taxon>Sutcliffiella</taxon>
    </lineage>
</organism>
<keyword evidence="4 7" id="KW-0812">Transmembrane</keyword>
<dbReference type="Gene3D" id="1.10.3730.20">
    <property type="match status" value="1"/>
</dbReference>
<keyword evidence="6 8" id="KW-0472">Membrane</keyword>
<dbReference type="Pfam" id="PF00893">
    <property type="entry name" value="Multi_Drug_Res"/>
    <property type="match status" value="1"/>
</dbReference>
<name>A0ABN8AAR1_9BACI</name>
<dbReference type="PANTHER" id="PTHR30561">
    <property type="entry name" value="SMR FAMILY PROTON-DEPENDENT DRUG EFFLUX TRANSPORTER SUGE"/>
    <property type="match status" value="1"/>
</dbReference>
<evidence type="ECO:0000313" key="9">
    <source>
        <dbReference type="EMBL" id="CAG9622259.1"/>
    </source>
</evidence>
<dbReference type="SUPFAM" id="SSF103481">
    <property type="entry name" value="Multidrug resistance efflux transporter EmrE"/>
    <property type="match status" value="1"/>
</dbReference>
<sequence>MEVFGSLNLKLSNGFKKIGPTAFTLIGYFLSFYLVSIVLKTLPLGLVYATWSGAGTILTAMVGVILFKEKLNSKGVIGIALLIVGLVILNTAK</sequence>
<evidence type="ECO:0000256" key="7">
    <source>
        <dbReference type="RuleBase" id="RU003942"/>
    </source>
</evidence>
<dbReference type="InterPro" id="IPR045324">
    <property type="entry name" value="Small_multidrug_res"/>
</dbReference>
<comment type="similarity">
    <text evidence="7">Belongs to the drug/metabolite transporter (DMT) superfamily. Small multidrug resistance (SMR) (TC 2.A.7.1) family.</text>
</comment>
<proteinExistence type="inferred from homology"/>
<dbReference type="InterPro" id="IPR000390">
    <property type="entry name" value="Small_drug/metabolite_transptr"/>
</dbReference>
<feature type="transmembrane region" description="Helical" evidence="8">
    <location>
        <begin position="74"/>
        <end position="92"/>
    </location>
</feature>
<feature type="transmembrane region" description="Helical" evidence="8">
    <location>
        <begin position="21"/>
        <end position="39"/>
    </location>
</feature>
<dbReference type="InterPro" id="IPR037185">
    <property type="entry name" value="EmrE-like"/>
</dbReference>
<dbReference type="Proteomes" id="UP000789833">
    <property type="component" value="Unassembled WGS sequence"/>
</dbReference>
<keyword evidence="2" id="KW-0813">Transport</keyword>
<comment type="subcellular location">
    <subcellularLocation>
        <location evidence="1 7">Cell membrane</location>
        <topology evidence="1 7">Multi-pass membrane protein</topology>
    </subcellularLocation>
</comment>
<accession>A0ABN8AAR1</accession>